<dbReference type="InterPro" id="IPR008727">
    <property type="entry name" value="PAAR_motif"/>
</dbReference>
<sequence length="96" mass="9472">MPAATRLGDNNTGHDACPPVALVSASGDVFINGRGAGSLNDTYASHSCPAHSPHVGHVSSGSTTVFINGRPAARIGDRVSCGGSVAEGSPDVFIGG</sequence>
<dbReference type="Pfam" id="PF05488">
    <property type="entry name" value="PAAR_motif"/>
    <property type="match status" value="1"/>
</dbReference>
<name>A0A8S5NYQ3_9CAUD</name>
<accession>A0A8S5NYQ3</accession>
<organism evidence="1">
    <name type="scientific">Caudovirales sp. ct0FJ5</name>
    <dbReference type="NCBI Taxonomy" id="2825755"/>
    <lineage>
        <taxon>Viruses</taxon>
        <taxon>Duplodnaviria</taxon>
        <taxon>Heunggongvirae</taxon>
        <taxon>Uroviricota</taxon>
        <taxon>Caudoviricetes</taxon>
    </lineage>
</organism>
<evidence type="ECO:0000313" key="1">
    <source>
        <dbReference type="EMBL" id="DAD99346.1"/>
    </source>
</evidence>
<dbReference type="EMBL" id="BK015281">
    <property type="protein sequence ID" value="DAD99346.1"/>
    <property type="molecule type" value="Genomic_DNA"/>
</dbReference>
<reference evidence="1" key="1">
    <citation type="journal article" date="2021" name="Proc. Natl. Acad. Sci. U.S.A.">
        <title>A Catalog of Tens of Thousands of Viruses from Human Metagenomes Reveals Hidden Associations with Chronic Diseases.</title>
        <authorList>
            <person name="Tisza M.J."/>
            <person name="Buck C.B."/>
        </authorList>
    </citation>
    <scope>NUCLEOTIDE SEQUENCE</scope>
    <source>
        <strain evidence="1">Ct0FJ5</strain>
    </source>
</reference>
<protein>
    <submittedName>
        <fullName evidence="1">Baseplate wedge protein</fullName>
    </submittedName>
</protein>
<proteinExistence type="predicted"/>
<dbReference type="CDD" id="cd14737">
    <property type="entry name" value="PAAR_1"/>
    <property type="match status" value="1"/>
</dbReference>
<dbReference type="Gene3D" id="2.60.200.60">
    <property type="match status" value="1"/>
</dbReference>